<dbReference type="EMBL" id="JARJLG010000081">
    <property type="protein sequence ID" value="KAJ7750707.1"/>
    <property type="molecule type" value="Genomic_DNA"/>
</dbReference>
<dbReference type="Proteomes" id="UP001215280">
    <property type="component" value="Unassembled WGS sequence"/>
</dbReference>
<proteinExistence type="predicted"/>
<evidence type="ECO:0000313" key="1">
    <source>
        <dbReference type="EMBL" id="KAJ7750707.1"/>
    </source>
</evidence>
<dbReference type="AlphaFoldDB" id="A0AAD7IWF4"/>
<evidence type="ECO:0000313" key="2">
    <source>
        <dbReference type="Proteomes" id="UP001215280"/>
    </source>
</evidence>
<name>A0AAD7IWF4_9AGAR</name>
<reference evidence="1" key="1">
    <citation type="submission" date="2023-03" db="EMBL/GenBank/DDBJ databases">
        <title>Massive genome expansion in bonnet fungi (Mycena s.s.) driven by repeated elements and novel gene families across ecological guilds.</title>
        <authorList>
            <consortium name="Lawrence Berkeley National Laboratory"/>
            <person name="Harder C.B."/>
            <person name="Miyauchi S."/>
            <person name="Viragh M."/>
            <person name="Kuo A."/>
            <person name="Thoen E."/>
            <person name="Andreopoulos B."/>
            <person name="Lu D."/>
            <person name="Skrede I."/>
            <person name="Drula E."/>
            <person name="Henrissat B."/>
            <person name="Morin E."/>
            <person name="Kohler A."/>
            <person name="Barry K."/>
            <person name="LaButti K."/>
            <person name="Morin E."/>
            <person name="Salamov A."/>
            <person name="Lipzen A."/>
            <person name="Mereny Z."/>
            <person name="Hegedus B."/>
            <person name="Baldrian P."/>
            <person name="Stursova M."/>
            <person name="Weitz H."/>
            <person name="Taylor A."/>
            <person name="Grigoriev I.V."/>
            <person name="Nagy L.G."/>
            <person name="Martin F."/>
            <person name="Kauserud H."/>
        </authorList>
    </citation>
    <scope>NUCLEOTIDE SEQUENCE</scope>
    <source>
        <strain evidence="1">CBHHK188m</strain>
    </source>
</reference>
<protein>
    <submittedName>
        <fullName evidence="1">Uncharacterized protein</fullName>
    </submittedName>
</protein>
<comment type="caution">
    <text evidence="1">The sequence shown here is derived from an EMBL/GenBank/DDBJ whole genome shotgun (WGS) entry which is preliminary data.</text>
</comment>
<organism evidence="1 2">
    <name type="scientific">Mycena maculata</name>
    <dbReference type="NCBI Taxonomy" id="230809"/>
    <lineage>
        <taxon>Eukaryota</taxon>
        <taxon>Fungi</taxon>
        <taxon>Dikarya</taxon>
        <taxon>Basidiomycota</taxon>
        <taxon>Agaricomycotina</taxon>
        <taxon>Agaricomycetes</taxon>
        <taxon>Agaricomycetidae</taxon>
        <taxon>Agaricales</taxon>
        <taxon>Marasmiineae</taxon>
        <taxon>Mycenaceae</taxon>
        <taxon>Mycena</taxon>
    </lineage>
</organism>
<accession>A0AAD7IWF4</accession>
<sequence length="493" mass="55095">MNHLQWNHSTSSTPVPLFPDDDFTFDFDTGLPTELPFSDGFPHASCDLDSLFLHEGESAAWNPNWSGKNSLNSVTDYTSLLPSSIGFGAGLEEFLVTAVPYLALGSISASADSPPLEIRYFVRSWEEIYFALDFDFGNHRSSVHWAAEYLKSDSPALKNLISWWKEQGVLAIDPQDPHGPIVSSGSLTVNLMQHEISSSEAQTFIGWEWQKLSTLWLDEGVSSEICHFSHPIKVGSERTKVSHVECVTGLPSQFPIPSEATAFLIDVTNIPNLDSNTTVDALHKDQPKCCGAYACESLAPKFTNVERRELDPNSRDQLVEAQLRTREIQDSTRTGQVLSDMVQCPTGHHTLEISDFIDEDLFLKKAPSMKEILGGLTPSLYHLSLVSRDTKTKLINQVKSEPVNQARHENQNEKRYIYVSEREGRTAIFGIKHGIIKYIHKVRTLDCDTIFKPVVGKTNVYEINGWMPGINAEATLGRIWIKFRGSPPKQDAS</sequence>
<gene>
    <name evidence="1" type="ORF">DFH07DRAFT_775038</name>
</gene>
<keyword evidence="2" id="KW-1185">Reference proteome</keyword>